<keyword evidence="3" id="KW-1185">Reference proteome</keyword>
<proteinExistence type="predicted"/>
<dbReference type="EMBL" id="MF176161">
    <property type="protein sequence ID" value="ARW58261.1"/>
    <property type="molecule type" value="Genomic_DNA"/>
</dbReference>
<feature type="compositionally biased region" description="Low complexity" evidence="1">
    <location>
        <begin position="497"/>
        <end position="520"/>
    </location>
</feature>
<reference evidence="2 3" key="1">
    <citation type="submission" date="2017-05" db="EMBL/GenBank/DDBJ databases">
        <title>Complete Genome Sequence of Bacteriophage Deep-Purple infecting emetic Bacillus cereus.</title>
        <authorList>
            <person name="Hock L."/>
            <person name="Gillis A."/>
            <person name="Mahillon J."/>
        </authorList>
    </citation>
    <scope>NUCLEOTIDE SEQUENCE [LARGE SCALE GENOMIC DNA]</scope>
</reference>
<dbReference type="Proteomes" id="UP000225583">
    <property type="component" value="Segment"/>
</dbReference>
<evidence type="ECO:0000313" key="3">
    <source>
        <dbReference type="Proteomes" id="UP000225583"/>
    </source>
</evidence>
<evidence type="ECO:0000313" key="2">
    <source>
        <dbReference type="EMBL" id="ARW58261.1"/>
    </source>
</evidence>
<dbReference type="InterPro" id="IPR006432">
    <property type="entry name" value="Phage_portal_A118-type"/>
</dbReference>
<sequence>MFKKIKDNLRRLLHAMKIIKGKDNIEKATGVSISEEMYKLIELWKQLYTGYHPDFHEVKFKHMGVNKTRKRASLQLPKLVSQKMASLIFNEKCEVSVSDATLNEFVAEVLEANKFNSEFRRYLEYAFAMGGTALKVYLEGDEIKIAYNTADTFIPVAWDNKRVTEGIFISTFVKGDKYYTLLEYNVFENGVFVIKNELYESKAPTELGIKINLQSFYPALEDRVDFHEVEAPLFVYMKPNTANNFDTESPLGIALYANALDTIKALDIAFDSFQREFVLGKKRIIVPATAVTGVVDPETGNFVRYFDADDEVYQAMELGGGDSDKIVDTSVELRVEEHVGAINALLKILSTQMGLNAGAFTFDGTGIKTATEVVSEQSETFRTKQDHENNAEQAIRELVTAIYELGYTFDLVSKIEDFDVVVTFDDSIIEDKQAEVDRQILLLTNNLTTKVKALMKVHGITEEEAIRLAREIDEEQKKNALIMPNMEQIFGQGPDMTKTNPDNTAPANTNNTENTGQGDE</sequence>
<evidence type="ECO:0000256" key="1">
    <source>
        <dbReference type="SAM" id="MobiDB-lite"/>
    </source>
</evidence>
<feature type="region of interest" description="Disordered" evidence="1">
    <location>
        <begin position="490"/>
        <end position="520"/>
    </location>
</feature>
<protein>
    <submittedName>
        <fullName evidence="2">Portal protein</fullName>
    </submittedName>
</protein>
<dbReference type="InterPro" id="IPR021145">
    <property type="entry name" value="Portal_protein_SPP1_Gp6-like"/>
</dbReference>
<dbReference type="PIRSF" id="PIRSF011911">
    <property type="entry name" value="A118_put_portal"/>
    <property type="match status" value="1"/>
</dbReference>
<dbReference type="NCBIfam" id="TIGR01542">
    <property type="entry name" value="A118_put_portal"/>
    <property type="match status" value="1"/>
</dbReference>
<name>A0A1Z1LZJ4_9CAUD</name>
<dbReference type="Pfam" id="PF05133">
    <property type="entry name" value="SPP1_portal"/>
    <property type="match status" value="1"/>
</dbReference>
<gene>
    <name evidence="2" type="ORF">DeepPurple_gp010</name>
</gene>
<organism evidence="2 3">
    <name type="scientific">Bacillus phage Deep-Purple</name>
    <dbReference type="NCBI Taxonomy" id="1873341"/>
    <lineage>
        <taxon>Viruses</taxon>
        <taxon>Duplodnaviria</taxon>
        <taxon>Heunggongvirae</taxon>
        <taxon>Uroviricota</taxon>
        <taxon>Caudoviricetes</taxon>
        <taxon>Deurplevirus</taxon>
        <taxon>Deurplevirus deeppurple</taxon>
    </lineage>
</organism>
<accession>A0A1Z1LZJ4</accession>